<evidence type="ECO:0000313" key="2">
    <source>
        <dbReference type="EMBL" id="KCZ80687.1"/>
    </source>
</evidence>
<gene>
    <name evidence="2" type="ORF">H312_01895</name>
</gene>
<evidence type="ECO:0000313" key="3">
    <source>
        <dbReference type="Proteomes" id="UP000030655"/>
    </source>
</evidence>
<accession>A0A059F0Q1</accession>
<dbReference type="VEuPathDB" id="MicrosporidiaDB:H312_01895"/>
<keyword evidence="1" id="KW-0175">Coiled coil</keyword>
<reference evidence="3" key="1">
    <citation type="submission" date="2013-02" db="EMBL/GenBank/DDBJ databases">
        <authorList>
            <consortium name="The Broad Institute Genome Sequencing Platform"/>
            <person name="Cuomo C."/>
            <person name="Becnel J."/>
            <person name="Sanscrainte N."/>
            <person name="Walker B."/>
            <person name="Young S.K."/>
            <person name="Zeng Q."/>
            <person name="Gargeya S."/>
            <person name="Fitzgerald M."/>
            <person name="Haas B."/>
            <person name="Abouelleil A."/>
            <person name="Alvarado L."/>
            <person name="Arachchi H.M."/>
            <person name="Berlin A.M."/>
            <person name="Chapman S.B."/>
            <person name="Dewar J."/>
            <person name="Goldberg J."/>
            <person name="Griggs A."/>
            <person name="Gujja S."/>
            <person name="Hansen M."/>
            <person name="Howarth C."/>
            <person name="Imamovic A."/>
            <person name="Larimer J."/>
            <person name="McCowan C."/>
            <person name="Murphy C."/>
            <person name="Neiman D."/>
            <person name="Pearson M."/>
            <person name="Priest M."/>
            <person name="Roberts A."/>
            <person name="Saif S."/>
            <person name="Shea T."/>
            <person name="Sisk P."/>
            <person name="Sykes S."/>
            <person name="Wortman J."/>
            <person name="Nusbaum C."/>
            <person name="Birren B."/>
        </authorList>
    </citation>
    <scope>NUCLEOTIDE SEQUENCE [LARGE SCALE GENOMIC DNA]</scope>
    <source>
        <strain evidence="3">PRA339</strain>
    </source>
</reference>
<dbReference type="EMBL" id="KK365167">
    <property type="protein sequence ID" value="KCZ80687.1"/>
    <property type="molecule type" value="Genomic_DNA"/>
</dbReference>
<feature type="coiled-coil region" evidence="1">
    <location>
        <begin position="22"/>
        <end position="75"/>
    </location>
</feature>
<name>A0A059F0Q1_9MICR</name>
<dbReference type="Proteomes" id="UP000030655">
    <property type="component" value="Unassembled WGS sequence"/>
</dbReference>
<dbReference type="OrthoDB" id="10354625at2759"/>
<sequence length="508" mass="60753">MEQEIKKLFLELKEQSSPKDQLINLEIQERKLNKKLKDLEREKETYLLLSRNLVLEEDEAELREIEEEINNFKISTEEVNSVDQLVILSDTYFKKDILENKVLQFFTNNIFIKNKKINFKNKIINCNLIYFDKRIEDALNNRINTECIKECLIKKLNELMSQIEFYLLKIYMFDSFVGFLFKSKKQIDEVEFSTEINEVNIKELEESLPSISSVLSKIIKDKMIQSIYSDDFDYESVSSFNGLLEDSSLQIKNFDDFVLDFFVKEIIKISKNEPRKDSLIQENNLLFSNEIKIMKKYFINLQKNTSKRKEKGLEIAQRSLTKYFTTCKSIESLYIYFNDLMYLQSNIESEKLEVKLSEIKEKIFCNIIYAESIDAFDLPLMDLRVFVKKRIYDFEERMEFFLKEKNQFLFKTSFFEKTFDNFINYILKKEYLTKEGGKTEALKCDYLIQQCFISPKEIFNHKKIILLRSLLNCDRLNEAELRGVFDLNILYKFLQIMPWNNNLENILS</sequence>
<proteinExistence type="predicted"/>
<organism evidence="2 3">
    <name type="scientific">Anncaliia algerae PRA339</name>
    <dbReference type="NCBI Taxonomy" id="1288291"/>
    <lineage>
        <taxon>Eukaryota</taxon>
        <taxon>Fungi</taxon>
        <taxon>Fungi incertae sedis</taxon>
        <taxon>Microsporidia</taxon>
        <taxon>Tubulinosematoidea</taxon>
        <taxon>Tubulinosematidae</taxon>
        <taxon>Anncaliia</taxon>
    </lineage>
</organism>
<reference evidence="2 3" key="2">
    <citation type="submission" date="2014-03" db="EMBL/GenBank/DDBJ databases">
        <title>The Genome Sequence of Anncaliia algerae insect isolate PRA339.</title>
        <authorList>
            <consortium name="The Broad Institute Genome Sequencing Platform"/>
            <consortium name="The Broad Institute Genome Sequencing Center for Infectious Disease"/>
            <person name="Cuomo C."/>
            <person name="Becnel J."/>
            <person name="Sanscrainte N."/>
            <person name="Walker B."/>
            <person name="Young S.K."/>
            <person name="Zeng Q."/>
            <person name="Gargeya S."/>
            <person name="Fitzgerald M."/>
            <person name="Haas B."/>
            <person name="Abouelleil A."/>
            <person name="Alvarado L."/>
            <person name="Arachchi H.M."/>
            <person name="Berlin A.M."/>
            <person name="Chapman S.B."/>
            <person name="Dewar J."/>
            <person name="Goldberg J."/>
            <person name="Griggs A."/>
            <person name="Gujja S."/>
            <person name="Hansen M."/>
            <person name="Howarth C."/>
            <person name="Imamovic A."/>
            <person name="Larimer J."/>
            <person name="McCowan C."/>
            <person name="Murphy C."/>
            <person name="Neiman D."/>
            <person name="Pearson M."/>
            <person name="Priest M."/>
            <person name="Roberts A."/>
            <person name="Saif S."/>
            <person name="Shea T."/>
            <person name="Sisk P."/>
            <person name="Sykes S."/>
            <person name="Wortman J."/>
            <person name="Nusbaum C."/>
            <person name="Birren B."/>
        </authorList>
    </citation>
    <scope>NUCLEOTIDE SEQUENCE [LARGE SCALE GENOMIC DNA]</scope>
    <source>
        <strain evidence="2 3">PRA339</strain>
    </source>
</reference>
<evidence type="ECO:0000256" key="1">
    <source>
        <dbReference type="SAM" id="Coils"/>
    </source>
</evidence>
<protein>
    <submittedName>
        <fullName evidence="2">Uncharacterized protein</fullName>
    </submittedName>
</protein>
<keyword evidence="3" id="KW-1185">Reference proteome</keyword>
<dbReference type="HOGENOM" id="CLU_536316_0_0_1"/>
<dbReference type="AlphaFoldDB" id="A0A059F0Q1"/>